<keyword evidence="1" id="KW-0238">DNA-binding</keyword>
<evidence type="ECO:0000313" key="4">
    <source>
        <dbReference type="Proteomes" id="UP000593570"/>
    </source>
</evidence>
<evidence type="ECO:0000256" key="1">
    <source>
        <dbReference type="ARBA" id="ARBA00023125"/>
    </source>
</evidence>
<organism evidence="3 4">
    <name type="scientific">Fusarium oxysporum f. sp. conglutinans</name>
    <dbReference type="NCBI Taxonomy" id="100902"/>
    <lineage>
        <taxon>Eukaryota</taxon>
        <taxon>Fungi</taxon>
        <taxon>Dikarya</taxon>
        <taxon>Ascomycota</taxon>
        <taxon>Pezizomycotina</taxon>
        <taxon>Sordariomycetes</taxon>
        <taxon>Hypocreomycetidae</taxon>
        <taxon>Hypocreales</taxon>
        <taxon>Nectriaceae</taxon>
        <taxon>Fusarium</taxon>
        <taxon>Fusarium oxysporum species complex</taxon>
    </lineage>
</organism>
<evidence type="ECO:0000259" key="2">
    <source>
        <dbReference type="PROSITE" id="PS51253"/>
    </source>
</evidence>
<dbReference type="PANTHER" id="PTHR19303">
    <property type="entry name" value="TRANSPOSON"/>
    <property type="match status" value="1"/>
</dbReference>
<protein>
    <recommendedName>
        <fullName evidence="2">HTH CENPB-type domain-containing protein</fullName>
    </recommendedName>
</protein>
<feature type="domain" description="HTH CENPB-type" evidence="2">
    <location>
        <begin position="74"/>
        <end position="145"/>
    </location>
</feature>
<sequence>MPSAANLKAAQEVVHSRSRAKRGLFRDASGGTKPPLSLRNAVMNNKGASRATVARIVKRLVAANAADFDELPSPAIGRPRMLTEEQDEAIVAFIIWMERSGLPASKGEIEDAANTLRLRRDPEAKPVSRMWYPRFREDHPELEKAFLKASEKSRESWEAGGLADLKEWFKQLTEAIANHRINASECWNADQAGVRVGILRERAQCLIVRTKKKTRAQVLSPSDRETCTIIGTGSAAGDTTPPWLIFKSLPTLGWAYLDGDPNMRFAQSESAFSNGDITVEWARRFNRHSWEKSASARRTGKSFEEWFGCNEHLQDPLQTHIHFDKPPTSHLPEERIWRLLIIDGFSGHGAFAFREYCIKFDILVDPVPPHSTHFLQPMDVGVFQPMKNAHQKKLREALRQGHISFGRLDLVRAFQEIFDEGFTAAHIIQGFEKSGIFPPADKPAVTYLLKKQLKAKKAVDPAFASLLPLETRFQVASDTVKHMREGYHDILSSPTRAGLRQVSNVMNEAALLETTIKMYADDRRSRIEKQYYKRKRGKAAKPVGEYSLNVSLQEIRDQQEEFIGETHAKEEKRQIRSTRSILLREIERLKTEWRENKEVVVNGITKKLPFKKWLEHTGKDKDYLSMDTQRSQMTQLLNEKTDGFMIDTELPPQVRDSIRAANHAAKPLTR</sequence>
<dbReference type="Proteomes" id="UP000593570">
    <property type="component" value="Unassembled WGS sequence"/>
</dbReference>
<dbReference type="GO" id="GO:0003677">
    <property type="term" value="F:DNA binding"/>
    <property type="evidence" value="ECO:0007669"/>
    <property type="project" value="UniProtKB-KW"/>
</dbReference>
<proteinExistence type="predicted"/>
<name>A0A8H6LM06_FUSOX</name>
<dbReference type="PANTHER" id="PTHR19303:SF74">
    <property type="entry name" value="POGO TRANSPOSABLE ELEMENT WITH KRAB DOMAIN"/>
    <property type="match status" value="1"/>
</dbReference>
<reference evidence="3 4" key="1">
    <citation type="journal article" date="2020" name="bioRxiv">
        <title>A chromosome-scale genome assembly for the Fusarium oxysporum strain Fo5176 to establish a model Arabidopsis-fungal pathosystem.</title>
        <authorList>
            <person name="Fokkens L."/>
            <person name="Guo L."/>
            <person name="Dora S."/>
            <person name="Wang B."/>
            <person name="Ye K."/>
            <person name="Sanchez-Rodriguez C."/>
            <person name="Croll D."/>
        </authorList>
    </citation>
    <scope>NUCLEOTIDE SEQUENCE [LARGE SCALE GENOMIC DNA]</scope>
    <source>
        <strain evidence="3 4">Fo5176</strain>
    </source>
</reference>
<evidence type="ECO:0000313" key="3">
    <source>
        <dbReference type="EMBL" id="KAF6525842.1"/>
    </source>
</evidence>
<dbReference type="Pfam" id="PF03184">
    <property type="entry name" value="DDE_1"/>
    <property type="match status" value="1"/>
</dbReference>
<dbReference type="InterPro" id="IPR006600">
    <property type="entry name" value="HTH_CenpB_DNA-bd_dom"/>
</dbReference>
<dbReference type="InterPro" id="IPR050863">
    <property type="entry name" value="CenT-Element_Derived"/>
</dbReference>
<dbReference type="AlphaFoldDB" id="A0A8H6LM06"/>
<gene>
    <name evidence="3" type="ORF">HZS61_011637</name>
</gene>
<dbReference type="GO" id="GO:0005634">
    <property type="term" value="C:nucleus"/>
    <property type="evidence" value="ECO:0007669"/>
    <property type="project" value="TreeGrafter"/>
</dbReference>
<accession>A0A8H6LM06</accession>
<dbReference type="PROSITE" id="PS51253">
    <property type="entry name" value="HTH_CENPB"/>
    <property type="match status" value="1"/>
</dbReference>
<comment type="caution">
    <text evidence="3">The sequence shown here is derived from an EMBL/GenBank/DDBJ whole genome shotgun (WGS) entry which is preliminary data.</text>
</comment>
<dbReference type="EMBL" id="JACDXP010000004">
    <property type="protein sequence ID" value="KAF6525842.1"/>
    <property type="molecule type" value="Genomic_DNA"/>
</dbReference>
<dbReference type="InterPro" id="IPR004875">
    <property type="entry name" value="DDE_SF_endonuclease_dom"/>
</dbReference>